<dbReference type="CDD" id="cd08900">
    <property type="entry name" value="SRPBCC_CalC_Aha1-like_7"/>
    <property type="match status" value="1"/>
</dbReference>
<dbReference type="RefSeq" id="WP_271185401.1">
    <property type="nucleotide sequence ID" value="NZ_BSFE01000001.1"/>
</dbReference>
<reference evidence="3" key="2">
    <citation type="submission" date="2023-01" db="EMBL/GenBank/DDBJ databases">
        <authorList>
            <person name="Sun Q."/>
            <person name="Evtushenko L."/>
        </authorList>
    </citation>
    <scope>NUCLEOTIDE SEQUENCE</scope>
    <source>
        <strain evidence="3">VKM B-1513</strain>
    </source>
</reference>
<evidence type="ECO:0000259" key="2">
    <source>
        <dbReference type="Pfam" id="PF08327"/>
    </source>
</evidence>
<dbReference type="Proteomes" id="UP001143486">
    <property type="component" value="Unassembled WGS sequence"/>
</dbReference>
<evidence type="ECO:0000313" key="4">
    <source>
        <dbReference type="Proteomes" id="UP001143486"/>
    </source>
</evidence>
<dbReference type="Gene3D" id="3.30.530.20">
    <property type="match status" value="1"/>
</dbReference>
<comment type="caution">
    <text evidence="3">The sequence shown here is derived from an EMBL/GenBank/DDBJ whole genome shotgun (WGS) entry which is preliminary data.</text>
</comment>
<accession>A0A9W6IJF2</accession>
<dbReference type="SUPFAM" id="SSF55961">
    <property type="entry name" value="Bet v1-like"/>
    <property type="match status" value="1"/>
</dbReference>
<comment type="similarity">
    <text evidence="1">Belongs to the AHA1 family.</text>
</comment>
<evidence type="ECO:0000256" key="1">
    <source>
        <dbReference type="ARBA" id="ARBA00006817"/>
    </source>
</evidence>
<organism evidence="3 4">
    <name type="scientific">Maricaulis virginensis</name>
    <dbReference type="NCBI Taxonomy" id="144022"/>
    <lineage>
        <taxon>Bacteria</taxon>
        <taxon>Pseudomonadati</taxon>
        <taxon>Pseudomonadota</taxon>
        <taxon>Alphaproteobacteria</taxon>
        <taxon>Maricaulales</taxon>
        <taxon>Maricaulaceae</taxon>
        <taxon>Maricaulis</taxon>
    </lineage>
</organism>
<evidence type="ECO:0000313" key="3">
    <source>
        <dbReference type="EMBL" id="GLK51008.1"/>
    </source>
</evidence>
<reference evidence="3" key="1">
    <citation type="journal article" date="2014" name="Int. J. Syst. Evol. Microbiol.">
        <title>Complete genome sequence of Corynebacterium casei LMG S-19264T (=DSM 44701T), isolated from a smear-ripened cheese.</title>
        <authorList>
            <consortium name="US DOE Joint Genome Institute (JGI-PGF)"/>
            <person name="Walter F."/>
            <person name="Albersmeier A."/>
            <person name="Kalinowski J."/>
            <person name="Ruckert C."/>
        </authorList>
    </citation>
    <scope>NUCLEOTIDE SEQUENCE</scope>
    <source>
        <strain evidence="3">VKM B-1513</strain>
    </source>
</reference>
<protein>
    <submittedName>
        <fullName evidence="3">Activator of HSP90 ATPase</fullName>
    </submittedName>
</protein>
<feature type="domain" description="Activator of Hsp90 ATPase homologue 1/2-like C-terminal" evidence="2">
    <location>
        <begin position="18"/>
        <end position="147"/>
    </location>
</feature>
<dbReference type="EMBL" id="BSFE01000001">
    <property type="protein sequence ID" value="GLK51008.1"/>
    <property type="molecule type" value="Genomic_DNA"/>
</dbReference>
<dbReference type="InterPro" id="IPR013538">
    <property type="entry name" value="ASHA1/2-like_C"/>
</dbReference>
<sequence>MTDRRVDHDTFTLTRRYDFPPRAVFAAWAEPAAKRRWFAETEGFADIEHALDFRVGGLESASGRAPDGGRFTYDAVIHDIEEGAWIILAYRMTMDGTPISVSLATVTFEADKDGTRLTYVEQDAFLDGLDNAGPRREGVAWQLEQLALELAEAREGVH</sequence>
<dbReference type="Pfam" id="PF08327">
    <property type="entry name" value="AHSA1"/>
    <property type="match status" value="1"/>
</dbReference>
<gene>
    <name evidence="3" type="ORF">GCM10017621_05160</name>
</gene>
<proteinExistence type="inferred from homology"/>
<keyword evidence="4" id="KW-1185">Reference proteome</keyword>
<name>A0A9W6IJF2_9PROT</name>
<dbReference type="AlphaFoldDB" id="A0A9W6IJF2"/>
<dbReference type="InterPro" id="IPR023393">
    <property type="entry name" value="START-like_dom_sf"/>
</dbReference>